<evidence type="ECO:0000313" key="2">
    <source>
        <dbReference type="Proteomes" id="UP001470230"/>
    </source>
</evidence>
<accession>A0ABR2JWD9</accession>
<dbReference type="InterPro" id="IPR036465">
    <property type="entry name" value="vWFA_dom_sf"/>
</dbReference>
<dbReference type="PANTHER" id="PTHR47763:SF1">
    <property type="entry name" value="DUF659 DOMAIN-CONTAINING PROTEIN"/>
    <property type="match status" value="1"/>
</dbReference>
<sequence length="212" mass="25059">MLSEFVDVLFIVDSNDAMYERKNEVNRWIKNLSSALKQRYESFQMRFGCIKYKTLQSKTECFDFDSDIDNLSDFLMTPAEDYVSPLIEAFDYQWNGVKIIYWIAAGPAYGKRFCGHFDYNHQDQEEKLVKMIEKLANDNYIFFAVQVGNGAHQTFTQFREIYQNSNKSPIFKMVEYSTVINKETILLPIVSYAVYIPNEFQQKKRPRIFRPS</sequence>
<dbReference type="SUPFAM" id="SSF53300">
    <property type="entry name" value="vWA-like"/>
    <property type="match status" value="1"/>
</dbReference>
<reference evidence="1 2" key="1">
    <citation type="submission" date="2024-04" db="EMBL/GenBank/DDBJ databases">
        <title>Tritrichomonas musculus Genome.</title>
        <authorList>
            <person name="Alves-Ferreira E."/>
            <person name="Grigg M."/>
            <person name="Lorenzi H."/>
            <person name="Galac M."/>
        </authorList>
    </citation>
    <scope>NUCLEOTIDE SEQUENCE [LARGE SCALE GENOMIC DNA]</scope>
    <source>
        <strain evidence="1 2">EAF2021</strain>
    </source>
</reference>
<evidence type="ECO:0008006" key="3">
    <source>
        <dbReference type="Google" id="ProtNLM"/>
    </source>
</evidence>
<dbReference type="InterPro" id="IPR052969">
    <property type="entry name" value="Thr-specific_kinase-like"/>
</dbReference>
<evidence type="ECO:0000313" key="1">
    <source>
        <dbReference type="EMBL" id="KAK8883047.1"/>
    </source>
</evidence>
<protein>
    <recommendedName>
        <fullName evidence="3">VWFA domain-containing protein</fullName>
    </recommendedName>
</protein>
<comment type="caution">
    <text evidence="1">The sequence shown here is derived from an EMBL/GenBank/DDBJ whole genome shotgun (WGS) entry which is preliminary data.</text>
</comment>
<gene>
    <name evidence="1" type="ORF">M9Y10_045695</name>
</gene>
<organism evidence="1 2">
    <name type="scientific">Tritrichomonas musculus</name>
    <dbReference type="NCBI Taxonomy" id="1915356"/>
    <lineage>
        <taxon>Eukaryota</taxon>
        <taxon>Metamonada</taxon>
        <taxon>Parabasalia</taxon>
        <taxon>Tritrichomonadida</taxon>
        <taxon>Tritrichomonadidae</taxon>
        <taxon>Tritrichomonas</taxon>
    </lineage>
</organism>
<dbReference type="PANTHER" id="PTHR47763">
    <property type="entry name" value="ALPHA-PROTEIN KINASE VWKA"/>
    <property type="match status" value="1"/>
</dbReference>
<proteinExistence type="predicted"/>
<dbReference type="EMBL" id="JAPFFF010000009">
    <property type="protein sequence ID" value="KAK8883047.1"/>
    <property type="molecule type" value="Genomic_DNA"/>
</dbReference>
<keyword evidence="2" id="KW-1185">Reference proteome</keyword>
<dbReference type="Proteomes" id="UP001470230">
    <property type="component" value="Unassembled WGS sequence"/>
</dbReference>
<name>A0ABR2JWD9_9EUKA</name>